<evidence type="ECO:0000313" key="2">
    <source>
        <dbReference type="EMBL" id="KAK3094413.1"/>
    </source>
</evidence>
<reference evidence="2" key="1">
    <citation type="submission" date="2019-08" db="EMBL/GenBank/DDBJ databases">
        <title>The improved chromosome-level genome for the pearl oyster Pinctada fucata martensii using PacBio sequencing and Hi-C.</title>
        <authorList>
            <person name="Zheng Z."/>
        </authorList>
    </citation>
    <scope>NUCLEOTIDE SEQUENCE</scope>
    <source>
        <strain evidence="2">ZZ-2019</strain>
        <tissue evidence="2">Adductor muscle</tissue>
    </source>
</reference>
<protein>
    <submittedName>
        <fullName evidence="2">Uncharacterized protein</fullName>
    </submittedName>
</protein>
<sequence length="142" mass="15824">MKERGLPAISLTKDNQNGSSENDKKKRQRSRKNSISLPDLRDSPGGLVTSGQNTPSCSYDYSSDSDFSDDVIIPPTFMSPRKKCEGITVKRSISEKQIGFPSIKGHNSEDGKVKRTLTDANVYRHSDEKIHKLKILQKSILS</sequence>
<evidence type="ECO:0000313" key="3">
    <source>
        <dbReference type="Proteomes" id="UP001186944"/>
    </source>
</evidence>
<evidence type="ECO:0000256" key="1">
    <source>
        <dbReference type="SAM" id="MobiDB-lite"/>
    </source>
</evidence>
<comment type="caution">
    <text evidence="2">The sequence shown here is derived from an EMBL/GenBank/DDBJ whole genome shotgun (WGS) entry which is preliminary data.</text>
</comment>
<dbReference type="Proteomes" id="UP001186944">
    <property type="component" value="Unassembled WGS sequence"/>
</dbReference>
<feature type="region of interest" description="Disordered" evidence="1">
    <location>
        <begin position="1"/>
        <end position="62"/>
    </location>
</feature>
<keyword evidence="3" id="KW-1185">Reference proteome</keyword>
<accession>A0AA89C0A9</accession>
<dbReference type="AlphaFoldDB" id="A0AA89C0A9"/>
<gene>
    <name evidence="2" type="ORF">FSP39_001483</name>
</gene>
<name>A0AA89C0A9_PINIB</name>
<organism evidence="2 3">
    <name type="scientific">Pinctada imbricata</name>
    <name type="common">Atlantic pearl-oyster</name>
    <name type="synonym">Pinctada martensii</name>
    <dbReference type="NCBI Taxonomy" id="66713"/>
    <lineage>
        <taxon>Eukaryota</taxon>
        <taxon>Metazoa</taxon>
        <taxon>Spiralia</taxon>
        <taxon>Lophotrochozoa</taxon>
        <taxon>Mollusca</taxon>
        <taxon>Bivalvia</taxon>
        <taxon>Autobranchia</taxon>
        <taxon>Pteriomorphia</taxon>
        <taxon>Pterioida</taxon>
        <taxon>Pterioidea</taxon>
        <taxon>Pteriidae</taxon>
        <taxon>Pinctada</taxon>
    </lineage>
</organism>
<proteinExistence type="predicted"/>
<dbReference type="EMBL" id="VSWD01000008">
    <property type="protein sequence ID" value="KAK3094413.1"/>
    <property type="molecule type" value="Genomic_DNA"/>
</dbReference>